<evidence type="ECO:0000256" key="1">
    <source>
        <dbReference type="ARBA" id="ARBA00004123"/>
    </source>
</evidence>
<keyword evidence="8" id="KW-0539">Nucleus</keyword>
<protein>
    <recommendedName>
        <fullName evidence="4">Calmodulin-lysine N-methyltransferase</fullName>
        <ecNumber evidence="3">2.1.1.60</ecNumber>
    </recommendedName>
</protein>
<dbReference type="Gene3D" id="3.40.50.150">
    <property type="entry name" value="Vaccinia Virus protein VP39"/>
    <property type="match status" value="1"/>
</dbReference>
<dbReference type="CDD" id="cd02440">
    <property type="entry name" value="AdoMet_MTases"/>
    <property type="match status" value="1"/>
</dbReference>
<dbReference type="PANTHER" id="PTHR13539:SF3">
    <property type="entry name" value="CALMODULIN-LYSINE N-METHYLTRANSFERASE"/>
    <property type="match status" value="1"/>
</dbReference>
<gene>
    <name evidence="9" type="ORF">KP509_28G037600</name>
</gene>
<evidence type="ECO:0000256" key="8">
    <source>
        <dbReference type="ARBA" id="ARBA00023242"/>
    </source>
</evidence>
<dbReference type="InterPro" id="IPR019410">
    <property type="entry name" value="Methyltransf_16"/>
</dbReference>
<keyword evidence="7" id="KW-0808">Transferase</keyword>
<dbReference type="AlphaFoldDB" id="A0A8T2RB91"/>
<keyword evidence="6" id="KW-0489">Methyltransferase</keyword>
<evidence type="ECO:0000256" key="5">
    <source>
        <dbReference type="ARBA" id="ARBA00022490"/>
    </source>
</evidence>
<dbReference type="GO" id="GO:0005634">
    <property type="term" value="C:nucleus"/>
    <property type="evidence" value="ECO:0007669"/>
    <property type="project" value="UniProtKB-SubCell"/>
</dbReference>
<name>A0A8T2RB91_CERRI</name>
<sequence length="309" mass="35056">MASRSTASLRWQLLRQRLLPKSNCFDNQDLNRISRRPHGHFGLINFEQMRFCETEDELPGGDCEFVTFKYHIPVNPAVDLLLSQRNEDKTCYSDFSYAKKHQIDMTGLVGLWPAEEVLTYHCVSNASLFRNKRVLELGSGYGLAGLAIAACTEAAQVILTDGNPQIVDYLRANINRNRKVFRVDEVDGCLLHWSNDVPAELRYNIDIVIAADCTFFSDMHSALASSVKLLLKRSSESSALFFNPQRDGSLNSFLETARGMGFSVQLIERYDPSVWSIHESLMKGESSAWYNYDMDHCYPLLAVLKFAET</sequence>
<keyword evidence="10" id="KW-1185">Reference proteome</keyword>
<dbReference type="PANTHER" id="PTHR13539">
    <property type="entry name" value="CALMODULIN-LYSINE N-METHYLTRANSFERASE"/>
    <property type="match status" value="1"/>
</dbReference>
<organism evidence="9 10">
    <name type="scientific">Ceratopteris richardii</name>
    <name type="common">Triangle waterfern</name>
    <dbReference type="NCBI Taxonomy" id="49495"/>
    <lineage>
        <taxon>Eukaryota</taxon>
        <taxon>Viridiplantae</taxon>
        <taxon>Streptophyta</taxon>
        <taxon>Embryophyta</taxon>
        <taxon>Tracheophyta</taxon>
        <taxon>Polypodiopsida</taxon>
        <taxon>Polypodiidae</taxon>
        <taxon>Polypodiales</taxon>
        <taxon>Pteridineae</taxon>
        <taxon>Pteridaceae</taxon>
        <taxon>Parkerioideae</taxon>
        <taxon>Ceratopteris</taxon>
    </lineage>
</organism>
<proteinExistence type="predicted"/>
<reference evidence="9" key="1">
    <citation type="submission" date="2021-08" db="EMBL/GenBank/DDBJ databases">
        <title>WGS assembly of Ceratopteris richardii.</title>
        <authorList>
            <person name="Marchant D.B."/>
            <person name="Chen G."/>
            <person name="Jenkins J."/>
            <person name="Shu S."/>
            <person name="Leebens-Mack J."/>
            <person name="Grimwood J."/>
            <person name="Schmutz J."/>
            <person name="Soltis P."/>
            <person name="Soltis D."/>
            <person name="Chen Z.-H."/>
        </authorList>
    </citation>
    <scope>NUCLEOTIDE SEQUENCE</scope>
    <source>
        <strain evidence="9">Whitten #5841</strain>
        <tissue evidence="9">Leaf</tissue>
    </source>
</reference>
<dbReference type="GO" id="GO:0018025">
    <property type="term" value="F:calmodulin-lysine N-methyltransferase activity"/>
    <property type="evidence" value="ECO:0007669"/>
    <property type="project" value="UniProtKB-EC"/>
</dbReference>
<comment type="subcellular location">
    <subcellularLocation>
        <location evidence="2">Cytoplasm</location>
    </subcellularLocation>
    <subcellularLocation>
        <location evidence="1">Nucleus</location>
    </subcellularLocation>
</comment>
<dbReference type="EMBL" id="CM035433">
    <property type="protein sequence ID" value="KAH7293702.1"/>
    <property type="molecule type" value="Genomic_DNA"/>
</dbReference>
<evidence type="ECO:0000256" key="2">
    <source>
        <dbReference type="ARBA" id="ARBA00004496"/>
    </source>
</evidence>
<dbReference type="OMA" id="WYYLAPQ"/>
<dbReference type="OrthoDB" id="413520at2759"/>
<dbReference type="InterPro" id="IPR029063">
    <property type="entry name" value="SAM-dependent_MTases_sf"/>
</dbReference>
<evidence type="ECO:0000256" key="6">
    <source>
        <dbReference type="ARBA" id="ARBA00022603"/>
    </source>
</evidence>
<dbReference type="SUPFAM" id="SSF53335">
    <property type="entry name" value="S-adenosyl-L-methionine-dependent methyltransferases"/>
    <property type="match status" value="1"/>
</dbReference>
<evidence type="ECO:0000256" key="4">
    <source>
        <dbReference type="ARBA" id="ARBA00020594"/>
    </source>
</evidence>
<accession>A0A8T2RB91</accession>
<evidence type="ECO:0000313" key="10">
    <source>
        <dbReference type="Proteomes" id="UP000825935"/>
    </source>
</evidence>
<dbReference type="Proteomes" id="UP000825935">
    <property type="component" value="Chromosome 28"/>
</dbReference>
<dbReference type="EC" id="2.1.1.60" evidence="3"/>
<dbReference type="GO" id="GO:0005737">
    <property type="term" value="C:cytoplasm"/>
    <property type="evidence" value="ECO:0007669"/>
    <property type="project" value="UniProtKB-SubCell"/>
</dbReference>
<dbReference type="InterPro" id="IPR025800">
    <property type="entry name" value="CaM-Lys-N-MeTrfase"/>
</dbReference>
<dbReference type="GO" id="GO:0032259">
    <property type="term" value="P:methylation"/>
    <property type="evidence" value="ECO:0007669"/>
    <property type="project" value="UniProtKB-KW"/>
</dbReference>
<keyword evidence="5" id="KW-0963">Cytoplasm</keyword>
<evidence type="ECO:0000256" key="7">
    <source>
        <dbReference type="ARBA" id="ARBA00022679"/>
    </source>
</evidence>
<comment type="caution">
    <text evidence="9">The sequence shown here is derived from an EMBL/GenBank/DDBJ whole genome shotgun (WGS) entry which is preliminary data.</text>
</comment>
<evidence type="ECO:0000313" key="9">
    <source>
        <dbReference type="EMBL" id="KAH7293702.1"/>
    </source>
</evidence>
<dbReference type="Pfam" id="PF10294">
    <property type="entry name" value="Methyltransf_16"/>
    <property type="match status" value="1"/>
</dbReference>
<evidence type="ECO:0000256" key="3">
    <source>
        <dbReference type="ARBA" id="ARBA00011914"/>
    </source>
</evidence>